<organism evidence="1 2">
    <name type="scientific">Nonomuraea muscovyensis</name>
    <dbReference type="NCBI Taxonomy" id="1124761"/>
    <lineage>
        <taxon>Bacteria</taxon>
        <taxon>Bacillati</taxon>
        <taxon>Actinomycetota</taxon>
        <taxon>Actinomycetes</taxon>
        <taxon>Streptosporangiales</taxon>
        <taxon>Streptosporangiaceae</taxon>
        <taxon>Nonomuraea</taxon>
    </lineage>
</organism>
<evidence type="ECO:0000313" key="2">
    <source>
        <dbReference type="Proteomes" id="UP000583800"/>
    </source>
</evidence>
<protein>
    <submittedName>
        <fullName evidence="1">Uncharacterized protein</fullName>
    </submittedName>
</protein>
<accession>A0A7X0C321</accession>
<sequence length="37" mass="4020">MLGAWAMLGLLLAPIVLRRMARRESGSSVAKPLQRIG</sequence>
<dbReference type="AlphaFoldDB" id="A0A7X0C321"/>
<proteinExistence type="predicted"/>
<keyword evidence="2" id="KW-1185">Reference proteome</keyword>
<gene>
    <name evidence="1" type="ORF">FHU36_004119</name>
</gene>
<dbReference type="Proteomes" id="UP000583800">
    <property type="component" value="Unassembled WGS sequence"/>
</dbReference>
<dbReference type="EMBL" id="JACHJB010000002">
    <property type="protein sequence ID" value="MBB6347574.1"/>
    <property type="molecule type" value="Genomic_DNA"/>
</dbReference>
<evidence type="ECO:0000313" key="1">
    <source>
        <dbReference type="EMBL" id="MBB6347574.1"/>
    </source>
</evidence>
<comment type="caution">
    <text evidence="1">The sequence shown here is derived from an EMBL/GenBank/DDBJ whole genome shotgun (WGS) entry which is preliminary data.</text>
</comment>
<reference evidence="1 2" key="1">
    <citation type="submission" date="2020-08" db="EMBL/GenBank/DDBJ databases">
        <title>Sequencing the genomes of 1000 actinobacteria strains.</title>
        <authorList>
            <person name="Klenk H.-P."/>
        </authorList>
    </citation>
    <scope>NUCLEOTIDE SEQUENCE [LARGE SCALE GENOMIC DNA]</scope>
    <source>
        <strain evidence="1 2">DSM 45913</strain>
    </source>
</reference>
<name>A0A7X0C321_9ACTN</name>